<dbReference type="EMBL" id="RQEV01000012">
    <property type="protein sequence ID" value="TGK17550.1"/>
    <property type="molecule type" value="Genomic_DNA"/>
</dbReference>
<dbReference type="InterPro" id="IPR001451">
    <property type="entry name" value="Hexapep"/>
</dbReference>
<comment type="caution">
    <text evidence="4">The sequence shown here is derived from an EMBL/GenBank/DDBJ whole genome shotgun (WGS) entry which is preliminary data.</text>
</comment>
<dbReference type="Proteomes" id="UP000297855">
    <property type="component" value="Unassembled WGS sequence"/>
</dbReference>
<dbReference type="PROSITE" id="PS00101">
    <property type="entry name" value="HEXAPEP_TRANSFERASES"/>
    <property type="match status" value="1"/>
</dbReference>
<dbReference type="OrthoDB" id="9801697at2"/>
<dbReference type="PANTHER" id="PTHR23416:SF78">
    <property type="entry name" value="LIPOPOLYSACCHARIDE BIOSYNTHESIS O-ACETYL TRANSFERASE WBBJ-RELATED"/>
    <property type="match status" value="1"/>
</dbReference>
<dbReference type="PANTHER" id="PTHR23416">
    <property type="entry name" value="SIALIC ACID SYNTHASE-RELATED"/>
    <property type="match status" value="1"/>
</dbReference>
<keyword evidence="1 4" id="KW-0808">Transferase</keyword>
<evidence type="ECO:0000313" key="5">
    <source>
        <dbReference type="Proteomes" id="UP000297855"/>
    </source>
</evidence>
<evidence type="ECO:0000256" key="1">
    <source>
        <dbReference type="ARBA" id="ARBA00022679"/>
    </source>
</evidence>
<protein>
    <submittedName>
        <fullName evidence="4">Acyltransferase</fullName>
    </submittedName>
</protein>
<reference evidence="4" key="1">
    <citation type="journal article" date="2019" name="PLoS Negl. Trop. Dis.">
        <title>Revisiting the worldwide diversity of Leptospira species in the environment.</title>
        <authorList>
            <person name="Vincent A.T."/>
            <person name="Schiettekatte O."/>
            <person name="Bourhy P."/>
            <person name="Veyrier F.J."/>
            <person name="Picardeau M."/>
        </authorList>
    </citation>
    <scope>NUCLEOTIDE SEQUENCE [LARGE SCALE GENOMIC DNA]</scope>
    <source>
        <strain evidence="4">SCS5</strain>
    </source>
</reference>
<keyword evidence="3 4" id="KW-0012">Acyltransferase</keyword>
<dbReference type="Pfam" id="PF00132">
    <property type="entry name" value="Hexapep"/>
    <property type="match status" value="1"/>
</dbReference>
<gene>
    <name evidence="4" type="ORF">EHO61_12745</name>
</gene>
<keyword evidence="2" id="KW-0677">Repeat</keyword>
<dbReference type="Gene3D" id="2.160.10.10">
    <property type="entry name" value="Hexapeptide repeat proteins"/>
    <property type="match status" value="1"/>
</dbReference>
<dbReference type="InterPro" id="IPR011004">
    <property type="entry name" value="Trimer_LpxA-like_sf"/>
</dbReference>
<dbReference type="GO" id="GO:0016746">
    <property type="term" value="F:acyltransferase activity"/>
    <property type="evidence" value="ECO:0007669"/>
    <property type="project" value="UniProtKB-KW"/>
</dbReference>
<dbReference type="InterPro" id="IPR051159">
    <property type="entry name" value="Hexapeptide_acetyltransf"/>
</dbReference>
<dbReference type="SUPFAM" id="SSF51161">
    <property type="entry name" value="Trimeric LpxA-like enzymes"/>
    <property type="match status" value="1"/>
</dbReference>
<dbReference type="AlphaFoldDB" id="A0A4R9GMW3"/>
<keyword evidence="5" id="KW-1185">Reference proteome</keyword>
<accession>A0A4R9GMW3</accession>
<dbReference type="CDD" id="cd04647">
    <property type="entry name" value="LbH_MAT_like"/>
    <property type="match status" value="1"/>
</dbReference>
<dbReference type="InterPro" id="IPR018357">
    <property type="entry name" value="Hexapep_transf_CS"/>
</dbReference>
<evidence type="ECO:0000313" key="4">
    <source>
        <dbReference type="EMBL" id="TGK17550.1"/>
    </source>
</evidence>
<sequence>MTIGDSCMIADRVSFRTADHAFSDLNVPMLLQGEMRAPITLQEDVWIGANVTVLRGVTIGKGAIVGANAVVNRDVEEYRIVGGVPAREIGNRHSKIREGTEPA</sequence>
<evidence type="ECO:0000256" key="2">
    <source>
        <dbReference type="ARBA" id="ARBA00022737"/>
    </source>
</evidence>
<name>A0A4R9GMW3_9LEPT</name>
<evidence type="ECO:0000256" key="3">
    <source>
        <dbReference type="ARBA" id="ARBA00023315"/>
    </source>
</evidence>
<organism evidence="4 5">
    <name type="scientific">Leptospira fluminis</name>
    <dbReference type="NCBI Taxonomy" id="2484979"/>
    <lineage>
        <taxon>Bacteria</taxon>
        <taxon>Pseudomonadati</taxon>
        <taxon>Spirochaetota</taxon>
        <taxon>Spirochaetia</taxon>
        <taxon>Leptospirales</taxon>
        <taxon>Leptospiraceae</taxon>
        <taxon>Leptospira</taxon>
    </lineage>
</organism>
<proteinExistence type="predicted"/>